<sequence>MPTVFDAVGVFVCAAIAALLRKSPYNVPLGRLRRPAGRLCDKQENKLPRDLPRAMRPNRHTVPGAATIFALRAIGLALLARWVQSMSQMGFVSMLNGVASSPWACLNIILLFLLVALPGAQARVERPFHPLPQWLRQALRCFALVCFLFAAWSIGSFVAAAEPKATLHAVANSNGWLAVLPWLYVAVIWICRPRPLWRSNFAARRFAIGRYAVSIDLVTRTTVVWVESRKVGQYDGRELSLRLVNEGAPIRAWRRWVRAAQPCAQLLWNSPAAAGHNRQRVMHVVLKNDADFAASRALERALASLSAA</sequence>
<name>A0ABZ2PXV3_9BURK</name>
<feature type="transmembrane region" description="Helical" evidence="1">
    <location>
        <begin position="61"/>
        <end position="80"/>
    </location>
</feature>
<dbReference type="EMBL" id="CP062176">
    <property type="protein sequence ID" value="WXK39837.1"/>
    <property type="molecule type" value="Genomic_DNA"/>
</dbReference>
<keyword evidence="3" id="KW-1185">Reference proteome</keyword>
<evidence type="ECO:0000313" key="2">
    <source>
        <dbReference type="EMBL" id="WXK39837.1"/>
    </source>
</evidence>
<evidence type="ECO:0000256" key="1">
    <source>
        <dbReference type="SAM" id="Phobius"/>
    </source>
</evidence>
<feature type="transmembrane region" description="Helical" evidence="1">
    <location>
        <begin position="141"/>
        <end position="161"/>
    </location>
</feature>
<feature type="transmembrane region" description="Helical" evidence="1">
    <location>
        <begin position="173"/>
        <end position="191"/>
    </location>
</feature>
<keyword evidence="1" id="KW-0812">Transmembrane</keyword>
<reference evidence="2 3" key="1">
    <citation type="submission" date="2020-09" db="EMBL/GenBank/DDBJ databases">
        <title>Genome sequences of Mycetohabitans spp.</title>
        <authorList>
            <person name="Carter M.E."/>
            <person name="Carpenter S.C.D."/>
            <person name="Bogdanove A.J."/>
        </authorList>
    </citation>
    <scope>NUCLEOTIDE SEQUENCE [LARGE SCALE GENOMIC DNA]</scope>
    <source>
        <strain evidence="2 3">B12</strain>
    </source>
</reference>
<keyword evidence="1" id="KW-1133">Transmembrane helix</keyword>
<gene>
    <name evidence="2" type="ORF">IHE29_11415</name>
</gene>
<dbReference type="Proteomes" id="UP001493153">
    <property type="component" value="Chromosome"/>
</dbReference>
<evidence type="ECO:0000313" key="3">
    <source>
        <dbReference type="Proteomes" id="UP001493153"/>
    </source>
</evidence>
<keyword evidence="1" id="KW-0472">Membrane</keyword>
<feature type="transmembrane region" description="Helical" evidence="1">
    <location>
        <begin position="100"/>
        <end position="120"/>
    </location>
</feature>
<accession>A0ABZ2PXV3</accession>
<protein>
    <recommendedName>
        <fullName evidence="4">Integral membrane protein</fullName>
    </recommendedName>
</protein>
<proteinExistence type="predicted"/>
<evidence type="ECO:0008006" key="4">
    <source>
        <dbReference type="Google" id="ProtNLM"/>
    </source>
</evidence>
<organism evidence="2 3">
    <name type="scientific">Mycetohabitans rhizoxinica</name>
    <dbReference type="NCBI Taxonomy" id="412963"/>
    <lineage>
        <taxon>Bacteria</taxon>
        <taxon>Pseudomonadati</taxon>
        <taxon>Pseudomonadota</taxon>
        <taxon>Betaproteobacteria</taxon>
        <taxon>Burkholderiales</taxon>
        <taxon>Burkholderiaceae</taxon>
        <taxon>Mycetohabitans</taxon>
    </lineage>
</organism>